<name>A0A8H5BW40_9AGAR</name>
<evidence type="ECO:0000313" key="2">
    <source>
        <dbReference type="EMBL" id="KAF5329437.1"/>
    </source>
</evidence>
<evidence type="ECO:0000313" key="3">
    <source>
        <dbReference type="Proteomes" id="UP000567179"/>
    </source>
</evidence>
<accession>A0A8H5BW40</accession>
<reference evidence="2 3" key="1">
    <citation type="journal article" date="2020" name="ISME J.">
        <title>Uncovering the hidden diversity of litter-decomposition mechanisms in mushroom-forming fungi.</title>
        <authorList>
            <person name="Floudas D."/>
            <person name="Bentzer J."/>
            <person name="Ahren D."/>
            <person name="Johansson T."/>
            <person name="Persson P."/>
            <person name="Tunlid A."/>
        </authorList>
    </citation>
    <scope>NUCLEOTIDE SEQUENCE [LARGE SCALE GENOMIC DNA]</scope>
    <source>
        <strain evidence="2 3">CBS 101986</strain>
    </source>
</reference>
<feature type="region of interest" description="Disordered" evidence="1">
    <location>
        <begin position="1"/>
        <end position="24"/>
    </location>
</feature>
<dbReference type="Proteomes" id="UP000567179">
    <property type="component" value="Unassembled WGS sequence"/>
</dbReference>
<comment type="caution">
    <text evidence="2">The sequence shown here is derived from an EMBL/GenBank/DDBJ whole genome shotgun (WGS) entry which is preliminary data.</text>
</comment>
<evidence type="ECO:0000256" key="1">
    <source>
        <dbReference type="SAM" id="MobiDB-lite"/>
    </source>
</evidence>
<dbReference type="AlphaFoldDB" id="A0A8H5BW40"/>
<proteinExistence type="predicted"/>
<protein>
    <submittedName>
        <fullName evidence="2">Uncharacterized protein</fullName>
    </submittedName>
</protein>
<gene>
    <name evidence="2" type="ORF">D9619_008991</name>
</gene>
<organism evidence="2 3">
    <name type="scientific">Psilocybe cf. subviscida</name>
    <dbReference type="NCBI Taxonomy" id="2480587"/>
    <lineage>
        <taxon>Eukaryota</taxon>
        <taxon>Fungi</taxon>
        <taxon>Dikarya</taxon>
        <taxon>Basidiomycota</taxon>
        <taxon>Agaricomycotina</taxon>
        <taxon>Agaricomycetes</taxon>
        <taxon>Agaricomycetidae</taxon>
        <taxon>Agaricales</taxon>
        <taxon>Agaricineae</taxon>
        <taxon>Strophariaceae</taxon>
        <taxon>Psilocybe</taxon>
    </lineage>
</organism>
<sequence length="90" mass="10458">MSFVTEQKSERKPLPINNHSKTHDSYPEEVVSYHYKILAVGNFRKCLKAGALVIKRGLFYGHKEGSNLHCDNMKDGETRMRGDKWRQIVH</sequence>
<dbReference type="EMBL" id="JAACJJ010000002">
    <property type="protein sequence ID" value="KAF5329437.1"/>
    <property type="molecule type" value="Genomic_DNA"/>
</dbReference>
<keyword evidence="3" id="KW-1185">Reference proteome</keyword>